<dbReference type="PANTHER" id="PTHR24164">
    <property type="entry name" value="RELA-ASSOCIATED INHIBITOR"/>
    <property type="match status" value="1"/>
</dbReference>
<dbReference type="PANTHER" id="PTHR24164:SF4">
    <property type="entry name" value="RELA-ASSOCIATED INHIBITOR"/>
    <property type="match status" value="1"/>
</dbReference>
<dbReference type="SMART" id="SM00248">
    <property type="entry name" value="ANK"/>
    <property type="match status" value="4"/>
</dbReference>
<sequence length="747" mass="83937">GFLPRISSLFLVPFPPPYVPFQISYFTPTHERPVMSANDAECLVAREVPAKEVESPSDDIANILSDKISALDINHEEKKEKKKEAASKTVMQPANFMAMQSLRSSALARKTNTSQKFGKGSQSLMADLLNEEKKEEKKEDVNPKKEDEKKEEGEEKSDKKEEKDKKEKKGGDEEDEEEDVLISRGPVRAARQTVAPHHPYGGVSGSRYANYGSTPTTDIGDYTSYSAFGQGYECGTTTWQNLGDSPDMAGYISSSSTPDTVQSSSAESGYSSCSPMTFSSPSYSPADATVYQGATTNVQRILTDNDGDMPDNVSEFILAYSTMLETESKENMIYCRPPSTDSSCVDSPMSAGSAPHFSPGQPQSGNTGRISPASVIPISTDRPARQRLRVHIGQDNTEQAMLWMCKCVQGCNVASRTSMLVEKKEGETILFWQDKDKDTFLHICLLNLDVAKAYAIIEQQLKQERKHAEFPPWDLRNRFDESPLFIAVQNRQTLFVDYLLELNADPNVQSNRNQRETALMHAATRGMNDIVKTLVRDPRTKKEMENEDRMSALHLAVWNNGIFDEATQSIVDNLEVVKTLLEAGSDCSKVLPINQSISHFSQILIDKEDRKSSWGVFHQFPIELPYLGYRYPNNRYAGRRSRPQRLPHGRAEVRRNDARGKYFFLDIFLDFRKSINVKCQQLARYIPDDMAVDLANRMDSDGQKPINILEKYTGKIDQQLYQSCFFALLTCNANVERHSPIPGEQAK</sequence>
<dbReference type="OrthoDB" id="10254947at2759"/>
<dbReference type="InterPro" id="IPR002110">
    <property type="entry name" value="Ankyrin_rpt"/>
</dbReference>
<dbReference type="GO" id="GO:0006357">
    <property type="term" value="P:regulation of transcription by RNA polymerase II"/>
    <property type="evidence" value="ECO:0000318"/>
    <property type="project" value="GO_Central"/>
</dbReference>
<reference evidence="2" key="2">
    <citation type="submission" date="2022-06" db="UniProtKB">
        <authorList>
            <consortium name="EnsemblMetazoa"/>
        </authorList>
    </citation>
    <scope>IDENTIFICATION</scope>
    <source>
        <strain evidence="2">PS312</strain>
    </source>
</reference>
<dbReference type="EnsemblMetazoa" id="PPA20516.1">
    <property type="protein sequence ID" value="PPA20516.1"/>
    <property type="gene ID" value="WBGene00110070"/>
</dbReference>
<dbReference type="SUPFAM" id="SSF48403">
    <property type="entry name" value="Ankyrin repeat"/>
    <property type="match status" value="1"/>
</dbReference>
<dbReference type="Gene3D" id="1.25.40.20">
    <property type="entry name" value="Ankyrin repeat-containing domain"/>
    <property type="match status" value="1"/>
</dbReference>
<evidence type="ECO:0000256" key="1">
    <source>
        <dbReference type="SAM" id="MobiDB-lite"/>
    </source>
</evidence>
<gene>
    <name evidence="2" type="primary">WBGene00110070</name>
</gene>
<feature type="compositionally biased region" description="Polar residues" evidence="1">
    <location>
        <begin position="360"/>
        <end position="369"/>
    </location>
</feature>
<accession>A0A2A6D1J4</accession>
<dbReference type="InterPro" id="IPR028320">
    <property type="entry name" value="iASPP"/>
</dbReference>
<evidence type="ECO:0000313" key="2">
    <source>
        <dbReference type="EnsemblMetazoa" id="PPA20516.1"/>
    </source>
</evidence>
<feature type="compositionally biased region" description="Basic and acidic residues" evidence="1">
    <location>
        <begin position="74"/>
        <end position="86"/>
    </location>
</feature>
<dbReference type="AlphaFoldDB" id="A0A2A6D1J4"/>
<feature type="compositionally biased region" description="Basic and acidic residues" evidence="1">
    <location>
        <begin position="131"/>
        <end position="171"/>
    </location>
</feature>
<accession>A0A8R1YIC4</accession>
<dbReference type="Pfam" id="PF12796">
    <property type="entry name" value="Ank_2"/>
    <property type="match status" value="1"/>
</dbReference>
<evidence type="ECO:0000313" key="3">
    <source>
        <dbReference type="Proteomes" id="UP000005239"/>
    </source>
</evidence>
<dbReference type="PROSITE" id="PS50088">
    <property type="entry name" value="ANK_REPEAT"/>
    <property type="match status" value="1"/>
</dbReference>
<proteinExistence type="predicted"/>
<feature type="region of interest" description="Disordered" evidence="1">
    <location>
        <begin position="74"/>
        <end position="93"/>
    </location>
</feature>
<feature type="region of interest" description="Disordered" evidence="1">
    <location>
        <begin position="344"/>
        <end position="375"/>
    </location>
</feature>
<dbReference type="Proteomes" id="UP000005239">
    <property type="component" value="Unassembled WGS sequence"/>
</dbReference>
<organism evidence="2 3">
    <name type="scientific">Pristionchus pacificus</name>
    <name type="common">Parasitic nematode worm</name>
    <dbReference type="NCBI Taxonomy" id="54126"/>
    <lineage>
        <taxon>Eukaryota</taxon>
        <taxon>Metazoa</taxon>
        <taxon>Ecdysozoa</taxon>
        <taxon>Nematoda</taxon>
        <taxon>Chromadorea</taxon>
        <taxon>Rhabditida</taxon>
        <taxon>Rhabditina</taxon>
        <taxon>Diplogasteromorpha</taxon>
        <taxon>Diplogasteroidea</taxon>
        <taxon>Neodiplogasteridae</taxon>
        <taxon>Pristionchus</taxon>
    </lineage>
</organism>
<reference evidence="3" key="1">
    <citation type="journal article" date="2008" name="Nat. Genet.">
        <title>The Pristionchus pacificus genome provides a unique perspective on nematode lifestyle and parasitism.</title>
        <authorList>
            <person name="Dieterich C."/>
            <person name="Clifton S.W."/>
            <person name="Schuster L.N."/>
            <person name="Chinwalla A."/>
            <person name="Delehaunty K."/>
            <person name="Dinkelacker I."/>
            <person name="Fulton L."/>
            <person name="Fulton R."/>
            <person name="Godfrey J."/>
            <person name="Minx P."/>
            <person name="Mitreva M."/>
            <person name="Roeseler W."/>
            <person name="Tian H."/>
            <person name="Witte H."/>
            <person name="Yang S.P."/>
            <person name="Wilson R.K."/>
            <person name="Sommer R.J."/>
        </authorList>
    </citation>
    <scope>NUCLEOTIDE SEQUENCE [LARGE SCALE GENOMIC DNA]</scope>
    <source>
        <strain evidence="3">PS312</strain>
    </source>
</reference>
<protein>
    <submittedName>
        <fullName evidence="2">Nbid-1</fullName>
    </submittedName>
</protein>
<feature type="region of interest" description="Disordered" evidence="1">
    <location>
        <begin position="131"/>
        <end position="184"/>
    </location>
</feature>
<keyword evidence="3" id="KW-1185">Reference proteome</keyword>
<dbReference type="GO" id="GO:0045597">
    <property type="term" value="P:positive regulation of cell differentiation"/>
    <property type="evidence" value="ECO:0000318"/>
    <property type="project" value="GO_Central"/>
</dbReference>
<dbReference type="InterPro" id="IPR036770">
    <property type="entry name" value="Ankyrin_rpt-contain_sf"/>
</dbReference>
<name>A0A2A6D1J4_PRIPA</name>